<keyword evidence="3" id="KW-1185">Reference proteome</keyword>
<organism evidence="2 3">
    <name type="scientific">Chthonomonas calidirosea (strain DSM 23976 / ICMP 18418 / T49)</name>
    <dbReference type="NCBI Taxonomy" id="1303518"/>
    <lineage>
        <taxon>Bacteria</taxon>
        <taxon>Bacillati</taxon>
        <taxon>Armatimonadota</taxon>
        <taxon>Chthonomonadia</taxon>
        <taxon>Chthonomonadales</taxon>
        <taxon>Chthonomonadaceae</taxon>
        <taxon>Chthonomonas</taxon>
    </lineage>
</organism>
<dbReference type="Gene3D" id="1.25.40.10">
    <property type="entry name" value="Tetratricopeptide repeat domain"/>
    <property type="match status" value="4"/>
</dbReference>
<dbReference type="PANTHER" id="PTHR12558">
    <property type="entry name" value="CELL DIVISION CYCLE 16,23,27"/>
    <property type="match status" value="1"/>
</dbReference>
<name>S0EXY1_CHTCT</name>
<dbReference type="SMART" id="SM00028">
    <property type="entry name" value="TPR"/>
    <property type="match status" value="7"/>
</dbReference>
<dbReference type="PANTHER" id="PTHR12558:SF13">
    <property type="entry name" value="CELL DIVISION CYCLE PROTEIN 27 HOMOLOG"/>
    <property type="match status" value="1"/>
</dbReference>
<dbReference type="PATRIC" id="fig|1303518.3.peg.2681"/>
<sequence length="549" mass="61403">MQSSIGSRCNVRRLVGLLSLAVLIGFGALCLRAWHQTWLSEAYLPALQQAARERPYDASLMALLGARLAQARRYNEAARSLERAVALGEDNPELWLTWAATEAVRDERNFAWAILMAGMQHPQDAPLLQAALQRCHALPPNTTPLALATAISPLGPQSLVAHYARGSFLNFLADWYGHLFPERSGYATRKAWALKRPGDPTVQRLWGEALLRDGRYAEAVLVLQRAYRLAPKSLRIHRDLADALYHEGDVGKAGLEYEACLKEHPNDLASLLGLGRVALDKHILQMAIDVFRRATTLAPHNPDAWIGLGRAYFNQQLDLGRSLQAYQQAVRLAPDRTDFYPYYADTLRATYHYREAEQVLRRRLQEAPYEARTYFLLAVTLQEVNVTPARLQEAEGDLRVAVELEPQNAAMLSALGRLLQEEGKAEQAIPFLETALKLDVHDVAATIALARACRTAGRMREAQAAEKSAADLTRYLAQVKSLQDAIQQHPEESILYRRLADLYLSGGEPDKAQNYLQAAELLEHNQARALQGLRALQNATFNTQTLNRR</sequence>
<dbReference type="InterPro" id="IPR019734">
    <property type="entry name" value="TPR_rpt"/>
</dbReference>
<dbReference type="STRING" id="454171.CP488_01510"/>
<feature type="repeat" description="TPR" evidence="1">
    <location>
        <begin position="200"/>
        <end position="233"/>
    </location>
</feature>
<gene>
    <name evidence="2" type="ORF">CCALI_02581</name>
</gene>
<reference evidence="3" key="1">
    <citation type="submission" date="2013-03" db="EMBL/GenBank/DDBJ databases">
        <title>Genome sequence of Chthonomonas calidirosea, the first sequenced genome from the Armatimonadetes phylum (formally candidate division OP10).</title>
        <authorList>
            <person name="Lee K.C.Y."/>
            <person name="Morgan X.C."/>
            <person name="Dunfield P.F."/>
            <person name="Tamas I."/>
            <person name="Houghton K.M."/>
            <person name="Vyssotski M."/>
            <person name="Ryan J.L.J."/>
            <person name="Lagutin K."/>
            <person name="McDonald I.R."/>
            <person name="Stott M.B."/>
        </authorList>
    </citation>
    <scope>NUCLEOTIDE SEQUENCE [LARGE SCALE GENOMIC DNA]</scope>
    <source>
        <strain evidence="3">DSM 23976 / ICMP 18418 / T49</strain>
    </source>
</reference>
<dbReference type="SUPFAM" id="SSF48452">
    <property type="entry name" value="TPR-like"/>
    <property type="match status" value="2"/>
</dbReference>
<dbReference type="EMBL" id="HF951689">
    <property type="protein sequence ID" value="CCW36374.1"/>
    <property type="molecule type" value="Genomic_DNA"/>
</dbReference>
<evidence type="ECO:0000313" key="2">
    <source>
        <dbReference type="EMBL" id="CCW36374.1"/>
    </source>
</evidence>
<evidence type="ECO:0000313" key="3">
    <source>
        <dbReference type="Proteomes" id="UP000014227"/>
    </source>
</evidence>
<proteinExistence type="predicted"/>
<dbReference type="Pfam" id="PF14559">
    <property type="entry name" value="TPR_19"/>
    <property type="match status" value="1"/>
</dbReference>
<accession>S0EXY1</accession>
<dbReference type="eggNOG" id="COG0457">
    <property type="taxonomic scope" value="Bacteria"/>
</dbReference>
<protein>
    <submittedName>
        <fullName evidence="2">Cytochrome c biogenesis factor</fullName>
    </submittedName>
</protein>
<dbReference type="Pfam" id="PF13432">
    <property type="entry name" value="TPR_16"/>
    <property type="match status" value="2"/>
</dbReference>
<evidence type="ECO:0000256" key="1">
    <source>
        <dbReference type="PROSITE-ProRule" id="PRU00339"/>
    </source>
</evidence>
<dbReference type="InParanoid" id="S0EXY1"/>
<feature type="repeat" description="TPR" evidence="1">
    <location>
        <begin position="268"/>
        <end position="301"/>
    </location>
</feature>
<dbReference type="Proteomes" id="UP000014227">
    <property type="component" value="Chromosome I"/>
</dbReference>
<dbReference type="HOGENOM" id="CLU_470035_0_0_0"/>
<feature type="repeat" description="TPR" evidence="1">
    <location>
        <begin position="58"/>
        <end position="91"/>
    </location>
</feature>
<keyword evidence="1" id="KW-0802">TPR repeat</keyword>
<dbReference type="PROSITE" id="PS50005">
    <property type="entry name" value="TPR"/>
    <property type="match status" value="4"/>
</dbReference>
<dbReference type="RefSeq" id="WP_016483883.1">
    <property type="nucleotide sequence ID" value="NC_021487.1"/>
</dbReference>
<dbReference type="InterPro" id="IPR011990">
    <property type="entry name" value="TPR-like_helical_dom_sf"/>
</dbReference>
<dbReference type="AlphaFoldDB" id="S0EXY1"/>
<feature type="repeat" description="TPR" evidence="1">
    <location>
        <begin position="409"/>
        <end position="442"/>
    </location>
</feature>
<dbReference type="KEGG" id="ccz:CCALI_02581"/>